<protein>
    <submittedName>
        <fullName evidence="3">Transglycosylase SLT domain-containing protein</fullName>
    </submittedName>
</protein>
<gene>
    <name evidence="3" type="ORF">GBK04_15500</name>
</gene>
<keyword evidence="4" id="KW-1185">Reference proteome</keyword>
<dbReference type="CDD" id="cd16894">
    <property type="entry name" value="MltD-like"/>
    <property type="match status" value="1"/>
</dbReference>
<dbReference type="Proteomes" id="UP000479293">
    <property type="component" value="Unassembled WGS sequence"/>
</dbReference>
<dbReference type="SUPFAM" id="SSF53955">
    <property type="entry name" value="Lysozyme-like"/>
    <property type="match status" value="1"/>
</dbReference>
<sequence>MIRFISLIVSVMSLGVFTINRTPAPTTPTEVVSEVIEKDDFDTNILHVQFCGDTLPLHQSTVAKRYQKAVQFYDHPSFQRSRANTKKKMKQIENILKSHGIPSDFKYIPYIESAMNAGAVSPKGAAGYWQFMPATAQGLGLVVNDQIDERKDLVKSTKAAAKYLKWLYRELGNWTLVAAAYNAGPNKIIQRMDQQDKDSYFALHLNGETSKYVYRLVAVKEWINQPERSLEWSKVETISKVASYLKRKRDAADVAQALLIASAR</sequence>
<dbReference type="RefSeq" id="WP_152761173.1">
    <property type="nucleotide sequence ID" value="NZ_WHLY01000002.1"/>
</dbReference>
<dbReference type="Gene3D" id="1.10.530.10">
    <property type="match status" value="1"/>
</dbReference>
<dbReference type="PANTHER" id="PTHR37423">
    <property type="entry name" value="SOLUBLE LYTIC MUREIN TRANSGLYCOSYLASE-RELATED"/>
    <property type="match status" value="1"/>
</dbReference>
<proteinExistence type="inferred from homology"/>
<reference evidence="3 4" key="1">
    <citation type="submission" date="2019-10" db="EMBL/GenBank/DDBJ databases">
        <title>Draft Genome Sequence of Cytophagaceae sp. SJW1-29.</title>
        <authorList>
            <person name="Choi A."/>
        </authorList>
    </citation>
    <scope>NUCLEOTIDE SEQUENCE [LARGE SCALE GENOMIC DNA]</scope>
    <source>
        <strain evidence="3 4">SJW1-29</strain>
    </source>
</reference>
<evidence type="ECO:0000313" key="3">
    <source>
        <dbReference type="EMBL" id="MPR34719.1"/>
    </source>
</evidence>
<evidence type="ECO:0000259" key="2">
    <source>
        <dbReference type="Pfam" id="PF01464"/>
    </source>
</evidence>
<feature type="domain" description="Transglycosylase SLT" evidence="2">
    <location>
        <begin position="96"/>
        <end position="198"/>
    </location>
</feature>
<name>A0A7C9BS23_9BACT</name>
<comment type="similarity">
    <text evidence="1">Belongs to the transglycosylase Slt family.</text>
</comment>
<dbReference type="InterPro" id="IPR023346">
    <property type="entry name" value="Lysozyme-like_dom_sf"/>
</dbReference>
<comment type="caution">
    <text evidence="3">The sequence shown here is derived from an EMBL/GenBank/DDBJ whole genome shotgun (WGS) entry which is preliminary data.</text>
</comment>
<organism evidence="3 4">
    <name type="scientific">Salmonirosea aquatica</name>
    <dbReference type="NCBI Taxonomy" id="2654236"/>
    <lineage>
        <taxon>Bacteria</taxon>
        <taxon>Pseudomonadati</taxon>
        <taxon>Bacteroidota</taxon>
        <taxon>Cytophagia</taxon>
        <taxon>Cytophagales</taxon>
        <taxon>Spirosomataceae</taxon>
        <taxon>Salmonirosea</taxon>
    </lineage>
</organism>
<dbReference type="InterPro" id="IPR008258">
    <property type="entry name" value="Transglycosylase_SLT_dom_1"/>
</dbReference>
<dbReference type="Pfam" id="PF01464">
    <property type="entry name" value="SLT"/>
    <property type="match status" value="1"/>
</dbReference>
<dbReference type="EMBL" id="WHLY01000002">
    <property type="protein sequence ID" value="MPR34719.1"/>
    <property type="molecule type" value="Genomic_DNA"/>
</dbReference>
<dbReference type="PANTHER" id="PTHR37423:SF2">
    <property type="entry name" value="MEMBRANE-BOUND LYTIC MUREIN TRANSGLYCOSYLASE C"/>
    <property type="match status" value="1"/>
</dbReference>
<evidence type="ECO:0000256" key="1">
    <source>
        <dbReference type="ARBA" id="ARBA00007734"/>
    </source>
</evidence>
<evidence type="ECO:0000313" key="4">
    <source>
        <dbReference type="Proteomes" id="UP000479293"/>
    </source>
</evidence>
<accession>A0A7C9BS23</accession>
<dbReference type="AlphaFoldDB" id="A0A7C9BS23"/>